<dbReference type="GeneID" id="106164354"/>
<dbReference type="AlphaFoldDB" id="A0A1S3IJL3"/>
<keyword evidence="2" id="KW-1185">Reference proteome</keyword>
<keyword evidence="1" id="KW-1133">Transmembrane helix</keyword>
<sequence length="128" mass="14229">MDKEKEGLPLLHEELKDSPLERWKSRAAVLSILLILFCERLAYYAITVNLVAFCDDKIEEGSGLTVALLFQGTAFFLPLVPGIIADTLLGKKKLLTICLPVYILGGIFLTIAGDIYQEQVGICMYTYV</sequence>
<organism evidence="2 3">
    <name type="scientific">Lingula anatina</name>
    <name type="common">Brachiopod</name>
    <name type="synonym">Lingula unguis</name>
    <dbReference type="NCBI Taxonomy" id="7574"/>
    <lineage>
        <taxon>Eukaryota</taxon>
        <taxon>Metazoa</taxon>
        <taxon>Spiralia</taxon>
        <taxon>Lophotrochozoa</taxon>
        <taxon>Brachiopoda</taxon>
        <taxon>Linguliformea</taxon>
        <taxon>Lingulata</taxon>
        <taxon>Lingulida</taxon>
        <taxon>Linguloidea</taxon>
        <taxon>Lingulidae</taxon>
        <taxon>Lingula</taxon>
    </lineage>
</organism>
<evidence type="ECO:0000313" key="3">
    <source>
        <dbReference type="RefSeq" id="XP_013397694.1"/>
    </source>
</evidence>
<feature type="transmembrane region" description="Helical" evidence="1">
    <location>
        <begin position="27"/>
        <end position="46"/>
    </location>
</feature>
<dbReference type="OrthoDB" id="8904098at2759"/>
<dbReference type="Proteomes" id="UP000085678">
    <property type="component" value="Unplaced"/>
</dbReference>
<reference evidence="3" key="1">
    <citation type="submission" date="2025-08" db="UniProtKB">
        <authorList>
            <consortium name="RefSeq"/>
        </authorList>
    </citation>
    <scope>IDENTIFICATION</scope>
    <source>
        <tissue evidence="3">Gonads</tissue>
    </source>
</reference>
<feature type="transmembrane region" description="Helical" evidence="1">
    <location>
        <begin position="97"/>
        <end position="116"/>
    </location>
</feature>
<dbReference type="SUPFAM" id="SSF103473">
    <property type="entry name" value="MFS general substrate transporter"/>
    <property type="match status" value="1"/>
</dbReference>
<keyword evidence="1" id="KW-0472">Membrane</keyword>
<dbReference type="InParanoid" id="A0A1S3IJL3"/>
<dbReference type="RefSeq" id="XP_013397694.1">
    <property type="nucleotide sequence ID" value="XM_013542240.1"/>
</dbReference>
<dbReference type="Gene3D" id="1.20.1250.20">
    <property type="entry name" value="MFS general substrate transporter like domains"/>
    <property type="match status" value="1"/>
</dbReference>
<evidence type="ECO:0000256" key="1">
    <source>
        <dbReference type="SAM" id="Phobius"/>
    </source>
</evidence>
<dbReference type="KEGG" id="lak:106164354"/>
<protein>
    <submittedName>
        <fullName evidence="3">Solute carrier family 15 member 5-like</fullName>
    </submittedName>
</protein>
<dbReference type="InterPro" id="IPR036259">
    <property type="entry name" value="MFS_trans_sf"/>
</dbReference>
<feature type="transmembrane region" description="Helical" evidence="1">
    <location>
        <begin position="66"/>
        <end position="85"/>
    </location>
</feature>
<name>A0A1S3IJL3_LINAN</name>
<accession>A0A1S3IJL3</accession>
<proteinExistence type="predicted"/>
<keyword evidence="1" id="KW-0812">Transmembrane</keyword>
<evidence type="ECO:0000313" key="2">
    <source>
        <dbReference type="Proteomes" id="UP000085678"/>
    </source>
</evidence>
<gene>
    <name evidence="3" type="primary">LOC106164354</name>
</gene>